<gene>
    <name evidence="9" type="primary">gspF</name>
    <name evidence="9" type="ordered locus">Rmet_4712</name>
</gene>
<evidence type="ECO:0000256" key="3">
    <source>
        <dbReference type="ARBA" id="ARBA00022475"/>
    </source>
</evidence>
<reference evidence="10" key="1">
    <citation type="journal article" date="2010" name="PLoS ONE">
        <title>The complete genome sequence of Cupriavidus metallidurans strain CH34, a master survivalist in harsh and anthropogenic environments.</title>
        <authorList>
            <person name="Janssen P.J."/>
            <person name="Van Houdt R."/>
            <person name="Moors H."/>
            <person name="Monsieurs P."/>
            <person name="Morin N."/>
            <person name="Michaux A."/>
            <person name="Benotmane M.A."/>
            <person name="Leys N."/>
            <person name="Vallaeys T."/>
            <person name="Lapidus A."/>
            <person name="Monchy S."/>
            <person name="Medigue C."/>
            <person name="Taghavi S."/>
            <person name="McCorkle S."/>
            <person name="Dunn J."/>
            <person name="van der Lelie D."/>
            <person name="Mergeay M."/>
        </authorList>
    </citation>
    <scope>NUCLEOTIDE SEQUENCE [LARGE SCALE GENOMIC DNA]</scope>
    <source>
        <strain evidence="10">ATCC 43123 / DSM 2839 / NBRC 102507 / CH34</strain>
    </source>
</reference>
<dbReference type="InterPro" id="IPR018076">
    <property type="entry name" value="T2SS_GspF_dom"/>
</dbReference>
<feature type="transmembrane region" description="Helical" evidence="7">
    <location>
        <begin position="185"/>
        <end position="209"/>
    </location>
</feature>
<dbReference type="InterPro" id="IPR042094">
    <property type="entry name" value="T2SS_GspF_sf"/>
</dbReference>
<feature type="domain" description="Type II secretion system protein GspF" evidence="8">
    <location>
        <begin position="283"/>
        <end position="404"/>
    </location>
</feature>
<proteinExistence type="inferred from homology"/>
<dbReference type="Gene3D" id="1.20.81.30">
    <property type="entry name" value="Type II secretion system (T2SS), domain F"/>
    <property type="match status" value="2"/>
</dbReference>
<dbReference type="PANTHER" id="PTHR30012:SF0">
    <property type="entry name" value="TYPE II SECRETION SYSTEM PROTEIN F-RELATED"/>
    <property type="match status" value="1"/>
</dbReference>
<keyword evidence="10" id="KW-1185">Reference proteome</keyword>
<keyword evidence="9" id="KW-0614">Plasmid</keyword>
<evidence type="ECO:0000256" key="2">
    <source>
        <dbReference type="ARBA" id="ARBA00005745"/>
    </source>
</evidence>
<dbReference type="KEGG" id="rme:Rmet_4712"/>
<comment type="subcellular location">
    <subcellularLocation>
        <location evidence="1">Cell membrane</location>
        <topology evidence="1">Multi-pass membrane protein</topology>
    </subcellularLocation>
</comment>
<organism evidence="9 10">
    <name type="scientific">Cupriavidus metallidurans (strain ATCC 43123 / DSM 2839 / NBRC 102507 / CH34)</name>
    <name type="common">Ralstonia metallidurans</name>
    <dbReference type="NCBI Taxonomy" id="266264"/>
    <lineage>
        <taxon>Bacteria</taxon>
        <taxon>Pseudomonadati</taxon>
        <taxon>Pseudomonadota</taxon>
        <taxon>Betaproteobacteria</taxon>
        <taxon>Burkholderiales</taxon>
        <taxon>Burkholderiaceae</taxon>
        <taxon>Cupriavidus</taxon>
    </lineage>
</organism>
<keyword evidence="5 7" id="KW-1133">Transmembrane helix</keyword>
<dbReference type="AlphaFoldDB" id="Q1LE52"/>
<dbReference type="PANTHER" id="PTHR30012">
    <property type="entry name" value="GENERAL SECRETION PATHWAY PROTEIN"/>
    <property type="match status" value="1"/>
</dbReference>
<name>Q1LE52_CUPMC</name>
<evidence type="ECO:0000259" key="8">
    <source>
        <dbReference type="Pfam" id="PF00482"/>
    </source>
</evidence>
<dbReference type="eggNOG" id="COG1459">
    <property type="taxonomic scope" value="Bacteria"/>
</dbReference>
<sequence length="413" mass="44517">MRGRPAGLTWRTTVTYMLCVFDSGGRVKTIYLDGESAANVVTQAESRGLRVASVRSTVTTTNSLRGWRVLPGVRFDVELFARELAALLDAGVGVIDALRTLGGNDRREASARVYGNLLRQLEEGHSLSAAMVNAANVFPDVLIACVKASEQTGGLADSLRRYSRNSATLQALRARVISAAIYPSVLLVVGMAVVLFLLAFVVPRFAALLEHSGRELPLMSRWLMMWGGAVHRHGSAIALTFAILLLAGIVALQRQSIRDLLADRLLALPGIGPHFRIYRQSQFFRTSAMLVEGGIPAVHAFELSQGLVSQSDRAALSTALHAVRSGRKISEAFQQCGLANAITSRLLTVAEKTGGLGPVLDKIAGFQESHVSRAIDLISRLIEPVMMIFIGVVIGGIVVLMYMPIFELASSVQ</sequence>
<dbReference type="PRINTS" id="PR00812">
    <property type="entry name" value="BCTERIALGSPF"/>
</dbReference>
<evidence type="ECO:0000256" key="4">
    <source>
        <dbReference type="ARBA" id="ARBA00022692"/>
    </source>
</evidence>
<geneLocation type="plasmid" evidence="9 10">
    <name>megaplasmid</name>
</geneLocation>
<comment type="similarity">
    <text evidence="2">Belongs to the GSP F family.</text>
</comment>
<dbReference type="EMBL" id="CP000353">
    <property type="protein sequence ID" value="ABF11574.1"/>
    <property type="molecule type" value="Genomic_DNA"/>
</dbReference>
<feature type="domain" description="Type II secretion system protein GspF" evidence="8">
    <location>
        <begin position="80"/>
        <end position="203"/>
    </location>
</feature>
<evidence type="ECO:0000256" key="5">
    <source>
        <dbReference type="ARBA" id="ARBA00022989"/>
    </source>
</evidence>
<dbReference type="GO" id="GO:0005886">
    <property type="term" value="C:plasma membrane"/>
    <property type="evidence" value="ECO:0007669"/>
    <property type="project" value="UniProtKB-SubCell"/>
</dbReference>
<dbReference type="HOGENOM" id="CLU_035032_0_1_4"/>
<accession>Q1LE52</accession>
<keyword evidence="6 7" id="KW-0472">Membrane</keyword>
<feature type="transmembrane region" description="Helical" evidence="7">
    <location>
        <begin position="385"/>
        <end position="405"/>
    </location>
</feature>
<dbReference type="Pfam" id="PF00482">
    <property type="entry name" value="T2SSF"/>
    <property type="match status" value="2"/>
</dbReference>
<dbReference type="Proteomes" id="UP000002429">
    <property type="component" value="Plasmid megaplasmid"/>
</dbReference>
<protein>
    <submittedName>
        <fullName evidence="9">Type II secretory pathway, gspf-related transmembrane protein</fullName>
    </submittedName>
</protein>
<keyword evidence="3" id="KW-1003">Cell membrane</keyword>
<evidence type="ECO:0000313" key="9">
    <source>
        <dbReference type="EMBL" id="ABF11574.1"/>
    </source>
</evidence>
<evidence type="ECO:0000256" key="7">
    <source>
        <dbReference type="SAM" id="Phobius"/>
    </source>
</evidence>
<evidence type="ECO:0000313" key="10">
    <source>
        <dbReference type="Proteomes" id="UP000002429"/>
    </source>
</evidence>
<dbReference type="InterPro" id="IPR003004">
    <property type="entry name" value="GspF/PilC"/>
</dbReference>
<evidence type="ECO:0000256" key="6">
    <source>
        <dbReference type="ARBA" id="ARBA00023136"/>
    </source>
</evidence>
<feature type="transmembrane region" description="Helical" evidence="7">
    <location>
        <begin position="229"/>
        <end position="252"/>
    </location>
</feature>
<keyword evidence="4 7" id="KW-0812">Transmembrane</keyword>
<evidence type="ECO:0000256" key="1">
    <source>
        <dbReference type="ARBA" id="ARBA00004651"/>
    </source>
</evidence>